<dbReference type="AlphaFoldDB" id="Q2LX32"/>
<evidence type="ECO:0000259" key="1">
    <source>
        <dbReference type="Pfam" id="PF04016"/>
    </source>
</evidence>
<dbReference type="Pfam" id="PF13938">
    <property type="entry name" value="DUF4213"/>
    <property type="match status" value="1"/>
</dbReference>
<accession>Q2LX32</accession>
<dbReference type="eggNOG" id="COG2014">
    <property type="taxonomic scope" value="Bacteria"/>
</dbReference>
<keyword evidence="4" id="KW-1185">Reference proteome</keyword>
<dbReference type="InParanoid" id="Q2LX32"/>
<organism evidence="3 4">
    <name type="scientific">Syntrophus aciditrophicus (strain SB)</name>
    <dbReference type="NCBI Taxonomy" id="56780"/>
    <lineage>
        <taxon>Bacteria</taxon>
        <taxon>Pseudomonadati</taxon>
        <taxon>Thermodesulfobacteriota</taxon>
        <taxon>Syntrophia</taxon>
        <taxon>Syntrophales</taxon>
        <taxon>Syntrophaceae</taxon>
        <taxon>Syntrophus</taxon>
    </lineage>
</organism>
<reference evidence="3 4" key="1">
    <citation type="journal article" date="2007" name="Proc. Natl. Acad. Sci. U.S.A.">
        <title>The genome of Syntrophus aciditrophicus: life at the thermodynamic limit of microbial growth.</title>
        <authorList>
            <person name="McInerney M.J."/>
            <person name="Rohlin L."/>
            <person name="Mouttaki H."/>
            <person name="Kim U."/>
            <person name="Krupp R.S."/>
            <person name="Rios-Hernandez L."/>
            <person name="Sieber J."/>
            <person name="Struchtemeyer C.G."/>
            <person name="Bhattacharyya A."/>
            <person name="Campbell J.W."/>
            <person name="Gunsalus R.P."/>
        </authorList>
    </citation>
    <scope>NUCLEOTIDE SEQUENCE [LARGE SCALE GENOMIC DNA]</scope>
    <source>
        <strain evidence="3 4">SB</strain>
    </source>
</reference>
<dbReference type="RefSeq" id="WP_011418657.1">
    <property type="nucleotide sequence ID" value="NC_007759.1"/>
</dbReference>
<dbReference type="Proteomes" id="UP000001933">
    <property type="component" value="Chromosome"/>
</dbReference>
<proteinExistence type="predicted"/>
<dbReference type="InterPro" id="IPR025251">
    <property type="entry name" value="DUF4213"/>
</dbReference>
<evidence type="ECO:0000259" key="2">
    <source>
        <dbReference type="Pfam" id="PF13938"/>
    </source>
</evidence>
<evidence type="ECO:0000313" key="3">
    <source>
        <dbReference type="EMBL" id="ABC78640.1"/>
    </source>
</evidence>
<evidence type="ECO:0000313" key="4">
    <source>
        <dbReference type="Proteomes" id="UP000001933"/>
    </source>
</evidence>
<sequence length="262" mass="28567">MGFYEEMIRRIAADADPAACVEEIRIYANWVLVKTGKWSISTYFHGMPGFTDPAGMGTWMGDWIGRPARAAALELLVSREILKRSVGMACLKSLLPDPPATIAGGAIELVEPAACRIPTCFIGYFKTAAAWREKGYPVTIVELFPRPGDIHWNEADEVLEKAELVLMTGLTVVNETLEAVIRRTPSARMRIIMGPTVPASPVLFDYGIDMLGITQIDDVELMSNYALLGGGSIANAPAGALRSLNMARDLRALQERISALAR</sequence>
<feature type="domain" description="DUF4213" evidence="2">
    <location>
        <begin position="11"/>
        <end position="95"/>
    </location>
</feature>
<dbReference type="DNASU" id="3882877"/>
<dbReference type="Pfam" id="PF04016">
    <property type="entry name" value="DUF364"/>
    <property type="match status" value="1"/>
</dbReference>
<gene>
    <name evidence="3" type="ORF">SYN_01046</name>
</gene>
<dbReference type="HOGENOM" id="CLU_932592_0_0_7"/>
<dbReference type="InterPro" id="IPR007161">
    <property type="entry name" value="DUF364"/>
</dbReference>
<name>Q2LX32_SYNAS</name>
<dbReference type="EMBL" id="CP000252">
    <property type="protein sequence ID" value="ABC78640.1"/>
    <property type="molecule type" value="Genomic_DNA"/>
</dbReference>
<feature type="domain" description="Putative heavy-metal chelation" evidence="1">
    <location>
        <begin position="107"/>
        <end position="241"/>
    </location>
</feature>
<dbReference type="Gene3D" id="3.40.50.11590">
    <property type="match status" value="1"/>
</dbReference>
<protein>
    <submittedName>
        <fullName evidence="3">Hypothetical cytosolic protein</fullName>
    </submittedName>
</protein>
<dbReference type="Gene3D" id="3.30.390.100">
    <property type="match status" value="1"/>
</dbReference>
<dbReference type="KEGG" id="sat:SYN_01046"/>
<dbReference type="STRING" id="56780.SYN_01046"/>
<dbReference type="OrthoDB" id="9806942at2"/>
<dbReference type="SUPFAM" id="SSF159713">
    <property type="entry name" value="Dhaf3308-like"/>
    <property type="match status" value="1"/>
</dbReference>
<dbReference type="SMR" id="Q2LX32"/>